<dbReference type="InterPro" id="IPR023210">
    <property type="entry name" value="NADP_OxRdtase_dom"/>
</dbReference>
<dbReference type="PANTHER" id="PTHR43827">
    <property type="entry name" value="2,5-DIKETO-D-GLUCONIC ACID REDUCTASE"/>
    <property type="match status" value="1"/>
</dbReference>
<dbReference type="CDD" id="cd19071">
    <property type="entry name" value="AKR_AKR1-5-like"/>
    <property type="match status" value="1"/>
</dbReference>
<feature type="site" description="Lowers pKa of active site Tyr" evidence="4">
    <location>
        <position position="63"/>
    </location>
</feature>
<feature type="domain" description="NADP-dependent oxidoreductase" evidence="5">
    <location>
        <begin position="13"/>
        <end position="253"/>
    </location>
</feature>
<dbReference type="InterPro" id="IPR020471">
    <property type="entry name" value="AKR"/>
</dbReference>
<evidence type="ECO:0000313" key="6">
    <source>
        <dbReference type="EMBL" id="CAE4661355.1"/>
    </source>
</evidence>
<evidence type="ECO:0000256" key="2">
    <source>
        <dbReference type="PIRSR" id="PIRSR000097-1"/>
    </source>
</evidence>
<dbReference type="PROSITE" id="PS00062">
    <property type="entry name" value="ALDOKETO_REDUCTASE_2"/>
    <property type="match status" value="1"/>
</dbReference>
<dbReference type="Gene3D" id="3.20.20.100">
    <property type="entry name" value="NADP-dependent oxidoreductase domain"/>
    <property type="match status" value="1"/>
</dbReference>
<dbReference type="InterPro" id="IPR018170">
    <property type="entry name" value="Aldo/ket_reductase_CS"/>
</dbReference>
<proteinExistence type="predicted"/>
<dbReference type="GO" id="GO:0016616">
    <property type="term" value="F:oxidoreductase activity, acting on the CH-OH group of donors, NAD or NADP as acceptor"/>
    <property type="evidence" value="ECO:0007669"/>
    <property type="project" value="UniProtKB-ARBA"/>
</dbReference>
<dbReference type="PROSITE" id="PS00063">
    <property type="entry name" value="ALDOKETO_REDUCTASE_3"/>
    <property type="match status" value="1"/>
</dbReference>
<dbReference type="EMBL" id="HBNS01057216">
    <property type="protein sequence ID" value="CAE4661355.1"/>
    <property type="molecule type" value="Transcribed_RNA"/>
</dbReference>
<gene>
    <name evidence="6" type="ORF">DBRI00130_LOCUS41176</name>
</gene>
<dbReference type="AlphaFoldDB" id="A0A7S4WCK1"/>
<accession>A0A7S4WCK1</accession>
<organism evidence="6">
    <name type="scientific">Ditylum brightwellii</name>
    <dbReference type="NCBI Taxonomy" id="49249"/>
    <lineage>
        <taxon>Eukaryota</taxon>
        <taxon>Sar</taxon>
        <taxon>Stramenopiles</taxon>
        <taxon>Ochrophyta</taxon>
        <taxon>Bacillariophyta</taxon>
        <taxon>Mediophyceae</taxon>
        <taxon>Lithodesmiophycidae</taxon>
        <taxon>Lithodesmiales</taxon>
        <taxon>Lithodesmiaceae</taxon>
        <taxon>Ditylum</taxon>
    </lineage>
</organism>
<reference evidence="6" key="1">
    <citation type="submission" date="2021-01" db="EMBL/GenBank/DDBJ databases">
        <authorList>
            <person name="Corre E."/>
            <person name="Pelletier E."/>
            <person name="Niang G."/>
            <person name="Scheremetjew M."/>
            <person name="Finn R."/>
            <person name="Kale V."/>
            <person name="Holt S."/>
            <person name="Cochrane G."/>
            <person name="Meng A."/>
            <person name="Brown T."/>
            <person name="Cohen L."/>
        </authorList>
    </citation>
    <scope>NUCLEOTIDE SEQUENCE</scope>
    <source>
        <strain evidence="6">GSO104</strain>
    </source>
</reference>
<dbReference type="PANTHER" id="PTHR43827:SF13">
    <property type="entry name" value="ALDO_KETO REDUCTASE FAMILY PROTEIN"/>
    <property type="match status" value="1"/>
</dbReference>
<feature type="binding site" evidence="3">
    <location>
        <position position="103"/>
    </location>
    <ligand>
        <name>substrate</name>
    </ligand>
</feature>
<dbReference type="FunFam" id="3.20.20.100:FF:000002">
    <property type="entry name" value="2,5-diketo-D-gluconic acid reductase A"/>
    <property type="match status" value="1"/>
</dbReference>
<dbReference type="Pfam" id="PF00248">
    <property type="entry name" value="Aldo_ket_red"/>
    <property type="match status" value="1"/>
</dbReference>
<sequence>MPQLAFGLYKVPPTEEGESIVLNAIAAGYRHFDTASYYENEKVLGQALKKSGIPRNEFFICSKVWNDAQRKGREAVRGSVEKSLAAFDFGDDGGCYIDLLLVHWPVPGYHVETYKELELMCKEGTIRSIGLSNYKEKDFNELVESNITIQPVVNQFEISPFMYRPSLAEYFQRKGVSVSASKGIGRGECFDKAPIQKLSTKYSKSPAQIMLRWGLQKNFCVVAKTATPSRMRENRSILDYYLEDEDMIILDSLTSKEDVKKRDERELQSKIT</sequence>
<dbReference type="InterPro" id="IPR036812">
    <property type="entry name" value="NAD(P)_OxRdtase_dom_sf"/>
</dbReference>
<name>A0A7S4WCK1_9STRA</name>
<evidence type="ECO:0000256" key="3">
    <source>
        <dbReference type="PIRSR" id="PIRSR000097-2"/>
    </source>
</evidence>
<dbReference type="PROSITE" id="PS00798">
    <property type="entry name" value="ALDOKETO_REDUCTASE_1"/>
    <property type="match status" value="1"/>
</dbReference>
<protein>
    <recommendedName>
        <fullName evidence="5">NADP-dependent oxidoreductase domain-containing protein</fullName>
    </recommendedName>
</protein>
<feature type="active site" description="Proton donor" evidence="2">
    <location>
        <position position="38"/>
    </location>
</feature>
<dbReference type="PRINTS" id="PR00069">
    <property type="entry name" value="ALDKETRDTASE"/>
</dbReference>
<dbReference type="PIRSF" id="PIRSF000097">
    <property type="entry name" value="AKR"/>
    <property type="match status" value="1"/>
</dbReference>
<evidence type="ECO:0000256" key="4">
    <source>
        <dbReference type="PIRSR" id="PIRSR000097-3"/>
    </source>
</evidence>
<evidence type="ECO:0000259" key="5">
    <source>
        <dbReference type="Pfam" id="PF00248"/>
    </source>
</evidence>
<dbReference type="SUPFAM" id="SSF51430">
    <property type="entry name" value="NAD(P)-linked oxidoreductase"/>
    <property type="match status" value="1"/>
</dbReference>
<evidence type="ECO:0000256" key="1">
    <source>
        <dbReference type="ARBA" id="ARBA00023002"/>
    </source>
</evidence>
<keyword evidence="1" id="KW-0560">Oxidoreductase</keyword>